<dbReference type="GO" id="GO:0016787">
    <property type="term" value="F:hydrolase activity"/>
    <property type="evidence" value="ECO:0007669"/>
    <property type="project" value="UniProtKB-KW"/>
</dbReference>
<dbReference type="EMBL" id="BJLP01000033">
    <property type="protein sequence ID" value="GEA81636.1"/>
    <property type="molecule type" value="Genomic_DNA"/>
</dbReference>
<protein>
    <submittedName>
        <fullName evidence="3">Metal-dependent hydrolase</fullName>
    </submittedName>
</protein>
<dbReference type="PANTHER" id="PTHR43569">
    <property type="entry name" value="AMIDOHYDROLASE"/>
    <property type="match status" value="1"/>
</dbReference>
<dbReference type="PANTHER" id="PTHR43569:SF2">
    <property type="entry name" value="AMIDOHYDROLASE-RELATED DOMAIN-CONTAINING PROTEIN"/>
    <property type="match status" value="1"/>
</dbReference>
<keyword evidence="3" id="KW-0378">Hydrolase</keyword>
<dbReference type="Pfam" id="PF04909">
    <property type="entry name" value="Amidohydro_2"/>
    <property type="match status" value="1"/>
</dbReference>
<dbReference type="InterPro" id="IPR052350">
    <property type="entry name" value="Metallo-dep_Lactonases"/>
</dbReference>
<sequence>MIVDTHAHVWDPARVRYPWLRPSMGPLVGTFGYPDLAAHLDDEHELEACDRGEHVRAVLVQAADDPRDVEVMADVAADEPRVAGLVVWAPVDRPELVEGEVERAGVIAADAGTRVVGVRTMQHRDEGAAWLTRPETDAGLAVVDALGLAYECLVTTPDGLAQLPAVVERHPGLRFVVDHLGRPPLGDADALAHWRALLAPVAQHPGVVAKLSGLFPRGVPGREYADQVREVVDVALELFGPRRLMLGSAWPVSLLHGGPAVACVAVDAALQAALGHDDLHDVRAGTASDVYGLARVTS</sequence>
<dbReference type="InterPro" id="IPR006680">
    <property type="entry name" value="Amidohydro-rel"/>
</dbReference>
<dbReference type="AlphaFoldDB" id="A0A4Y3KD85"/>
<name>A0A4Y3KD85_CELUD</name>
<keyword evidence="4" id="KW-1185">Reference proteome</keyword>
<dbReference type="SUPFAM" id="SSF51556">
    <property type="entry name" value="Metallo-dependent hydrolases"/>
    <property type="match status" value="1"/>
</dbReference>
<reference evidence="3 4" key="1">
    <citation type="submission" date="2019-06" db="EMBL/GenBank/DDBJ databases">
        <title>Whole genome shotgun sequence of Cellulomonas uda NBRC 3747.</title>
        <authorList>
            <person name="Hosoyama A."/>
            <person name="Uohara A."/>
            <person name="Ohji S."/>
            <person name="Ichikawa N."/>
        </authorList>
    </citation>
    <scope>NUCLEOTIDE SEQUENCE [LARGE SCALE GENOMIC DNA]</scope>
    <source>
        <strain evidence="3 4">NBRC 3747</strain>
    </source>
</reference>
<dbReference type="RefSeq" id="WP_166772039.1">
    <property type="nucleotide sequence ID" value="NZ_BJLP01000033.1"/>
</dbReference>
<organism evidence="3 4">
    <name type="scientific">Cellulomonas uda</name>
    <dbReference type="NCBI Taxonomy" id="1714"/>
    <lineage>
        <taxon>Bacteria</taxon>
        <taxon>Bacillati</taxon>
        <taxon>Actinomycetota</taxon>
        <taxon>Actinomycetes</taxon>
        <taxon>Micrococcales</taxon>
        <taxon>Cellulomonadaceae</taxon>
        <taxon>Cellulomonas</taxon>
    </lineage>
</organism>
<feature type="domain" description="Amidohydrolase-related" evidence="2">
    <location>
        <begin position="3"/>
        <end position="293"/>
    </location>
</feature>
<gene>
    <name evidence="3" type="ORF">CUD01_20800</name>
</gene>
<evidence type="ECO:0000313" key="4">
    <source>
        <dbReference type="Proteomes" id="UP000315842"/>
    </source>
</evidence>
<accession>A0A4Y3KD85</accession>
<proteinExistence type="inferred from homology"/>
<dbReference type="Proteomes" id="UP000315842">
    <property type="component" value="Unassembled WGS sequence"/>
</dbReference>
<evidence type="ECO:0000313" key="3">
    <source>
        <dbReference type="EMBL" id="GEA81636.1"/>
    </source>
</evidence>
<comment type="similarity">
    <text evidence="1">Belongs to the metallo-dependent hydrolases superfamily.</text>
</comment>
<evidence type="ECO:0000256" key="1">
    <source>
        <dbReference type="ARBA" id="ARBA00038310"/>
    </source>
</evidence>
<evidence type="ECO:0000259" key="2">
    <source>
        <dbReference type="Pfam" id="PF04909"/>
    </source>
</evidence>
<dbReference type="InterPro" id="IPR032466">
    <property type="entry name" value="Metal_Hydrolase"/>
</dbReference>
<comment type="caution">
    <text evidence="3">The sequence shown here is derived from an EMBL/GenBank/DDBJ whole genome shotgun (WGS) entry which is preliminary data.</text>
</comment>
<dbReference type="Gene3D" id="3.20.20.140">
    <property type="entry name" value="Metal-dependent hydrolases"/>
    <property type="match status" value="1"/>
</dbReference>